<dbReference type="PANTHER" id="PTHR43292:SF3">
    <property type="entry name" value="ACYL-COA DEHYDROGENASE FADE29"/>
    <property type="match status" value="1"/>
</dbReference>
<dbReference type="InterPro" id="IPR046373">
    <property type="entry name" value="Acyl-CoA_Oxase/DH_mid-dom_sf"/>
</dbReference>
<dbReference type="SUPFAM" id="SSF56645">
    <property type="entry name" value="Acyl-CoA dehydrogenase NM domain-like"/>
    <property type="match status" value="1"/>
</dbReference>
<evidence type="ECO:0000259" key="3">
    <source>
        <dbReference type="Pfam" id="PF02771"/>
    </source>
</evidence>
<sequence length="183" mass="21035">MEFRFTPEQEALRQQLREFFKQELPDDRQLGEDEVGSDEEWQFVRQFQKKLAARGWLVPHWPKQYGGADMGVMEQVVMREEAAYHRAPPPDIFGVGMLGPVLMMFGSEEQKRELLPPIASAEVTWCQGYSEPEAGSDLASLKTRAVRDGDDYVINGQKIWTSNAHRAEWIFLLARTDPEAPKH</sequence>
<dbReference type="Gene3D" id="2.40.110.10">
    <property type="entry name" value="Butyryl-CoA Dehydrogenase, subunit A, domain 2"/>
    <property type="match status" value="1"/>
</dbReference>
<organism evidence="4">
    <name type="scientific">marine sediment metagenome</name>
    <dbReference type="NCBI Taxonomy" id="412755"/>
    <lineage>
        <taxon>unclassified sequences</taxon>
        <taxon>metagenomes</taxon>
        <taxon>ecological metagenomes</taxon>
    </lineage>
</organism>
<evidence type="ECO:0000313" key="4">
    <source>
        <dbReference type="EMBL" id="KKK60016.1"/>
    </source>
</evidence>
<dbReference type="InterPro" id="IPR009100">
    <property type="entry name" value="AcylCoA_DH/oxidase_NM_dom_sf"/>
</dbReference>
<proteinExistence type="predicted"/>
<comment type="caution">
    <text evidence="4">The sequence shown here is derived from an EMBL/GenBank/DDBJ whole genome shotgun (WGS) entry which is preliminary data.</text>
</comment>
<dbReference type="Pfam" id="PF02771">
    <property type="entry name" value="Acyl-CoA_dh_N"/>
    <property type="match status" value="1"/>
</dbReference>
<dbReference type="InterPro" id="IPR052161">
    <property type="entry name" value="Mycobact_Acyl-CoA_DH"/>
</dbReference>
<dbReference type="Pfam" id="PF02770">
    <property type="entry name" value="Acyl-CoA_dh_M"/>
    <property type="match status" value="1"/>
</dbReference>
<name>A0A0F8ZJ81_9ZZZZ</name>
<dbReference type="GO" id="GO:0016627">
    <property type="term" value="F:oxidoreductase activity, acting on the CH-CH group of donors"/>
    <property type="evidence" value="ECO:0007669"/>
    <property type="project" value="InterPro"/>
</dbReference>
<dbReference type="InterPro" id="IPR037069">
    <property type="entry name" value="AcylCoA_DH/ox_N_sf"/>
</dbReference>
<evidence type="ECO:0008006" key="5">
    <source>
        <dbReference type="Google" id="ProtNLM"/>
    </source>
</evidence>
<dbReference type="GO" id="GO:0005886">
    <property type="term" value="C:plasma membrane"/>
    <property type="evidence" value="ECO:0007669"/>
    <property type="project" value="TreeGrafter"/>
</dbReference>
<dbReference type="AlphaFoldDB" id="A0A0F8ZJ81"/>
<accession>A0A0F8ZJ81</accession>
<dbReference type="InterPro" id="IPR013786">
    <property type="entry name" value="AcylCoA_DH/ox_N"/>
</dbReference>
<protein>
    <recommendedName>
        <fullName evidence="5">Acyl-CoA dehydrogenase/oxidase N-terminal domain-containing protein</fullName>
    </recommendedName>
</protein>
<dbReference type="EMBL" id="LAZR01063178">
    <property type="protein sequence ID" value="KKK60016.1"/>
    <property type="molecule type" value="Genomic_DNA"/>
</dbReference>
<dbReference type="InterPro" id="IPR006091">
    <property type="entry name" value="Acyl-CoA_Oxase/DH_mid-dom"/>
</dbReference>
<reference evidence="4" key="1">
    <citation type="journal article" date="2015" name="Nature">
        <title>Complex archaea that bridge the gap between prokaryotes and eukaryotes.</title>
        <authorList>
            <person name="Spang A."/>
            <person name="Saw J.H."/>
            <person name="Jorgensen S.L."/>
            <person name="Zaremba-Niedzwiedzka K."/>
            <person name="Martijn J."/>
            <person name="Lind A.E."/>
            <person name="van Eijk R."/>
            <person name="Schleper C."/>
            <person name="Guy L."/>
            <person name="Ettema T.J."/>
        </authorList>
    </citation>
    <scope>NUCLEOTIDE SEQUENCE</scope>
</reference>
<gene>
    <name evidence="4" type="ORF">LCGC14_3028570</name>
</gene>
<feature type="domain" description="Acyl-CoA dehydrogenase/oxidase N-terminal" evidence="3">
    <location>
        <begin position="6"/>
        <end position="122"/>
    </location>
</feature>
<evidence type="ECO:0000256" key="1">
    <source>
        <dbReference type="ARBA" id="ARBA00023002"/>
    </source>
</evidence>
<dbReference type="PANTHER" id="PTHR43292">
    <property type="entry name" value="ACYL-COA DEHYDROGENASE"/>
    <property type="match status" value="1"/>
</dbReference>
<keyword evidence="1" id="KW-0560">Oxidoreductase</keyword>
<dbReference type="GO" id="GO:0050660">
    <property type="term" value="F:flavin adenine dinucleotide binding"/>
    <property type="evidence" value="ECO:0007669"/>
    <property type="project" value="InterPro"/>
</dbReference>
<dbReference type="Gene3D" id="1.10.540.10">
    <property type="entry name" value="Acyl-CoA dehydrogenase/oxidase, N-terminal domain"/>
    <property type="match status" value="1"/>
</dbReference>
<evidence type="ECO:0000259" key="2">
    <source>
        <dbReference type="Pfam" id="PF02770"/>
    </source>
</evidence>
<feature type="non-terminal residue" evidence="4">
    <location>
        <position position="183"/>
    </location>
</feature>
<feature type="domain" description="Acyl-CoA oxidase/dehydrogenase middle" evidence="2">
    <location>
        <begin position="126"/>
        <end position="179"/>
    </location>
</feature>